<feature type="non-terminal residue" evidence="2">
    <location>
        <position position="1"/>
    </location>
</feature>
<reference evidence="2" key="1">
    <citation type="submission" date="2020-02" db="EMBL/GenBank/DDBJ databases">
        <authorList>
            <person name="Meier V. D."/>
        </authorList>
    </citation>
    <scope>NUCLEOTIDE SEQUENCE</scope>
    <source>
        <strain evidence="2">AVDCRST_MAG88</strain>
    </source>
</reference>
<evidence type="ECO:0000256" key="1">
    <source>
        <dbReference type="SAM" id="MobiDB-lite"/>
    </source>
</evidence>
<dbReference type="AlphaFoldDB" id="A0A6J4UL40"/>
<protein>
    <submittedName>
        <fullName evidence="2">Uncharacterized protein</fullName>
    </submittedName>
</protein>
<organism evidence="2">
    <name type="scientific">uncultured Thermomicrobiales bacterium</name>
    <dbReference type="NCBI Taxonomy" id="1645740"/>
    <lineage>
        <taxon>Bacteria</taxon>
        <taxon>Pseudomonadati</taxon>
        <taxon>Thermomicrobiota</taxon>
        <taxon>Thermomicrobia</taxon>
        <taxon>Thermomicrobiales</taxon>
        <taxon>environmental samples</taxon>
    </lineage>
</organism>
<proteinExistence type="predicted"/>
<feature type="region of interest" description="Disordered" evidence="1">
    <location>
        <begin position="1"/>
        <end position="65"/>
    </location>
</feature>
<accession>A0A6J4UL40</accession>
<dbReference type="EMBL" id="CADCWM010000297">
    <property type="protein sequence ID" value="CAA9552342.1"/>
    <property type="molecule type" value="Genomic_DNA"/>
</dbReference>
<feature type="non-terminal residue" evidence="2">
    <location>
        <position position="65"/>
    </location>
</feature>
<name>A0A6J4UL40_9BACT</name>
<evidence type="ECO:0000313" key="2">
    <source>
        <dbReference type="EMBL" id="CAA9552342.1"/>
    </source>
</evidence>
<gene>
    <name evidence="2" type="ORF">AVDCRST_MAG88-859</name>
</gene>
<feature type="compositionally biased region" description="Basic residues" evidence="1">
    <location>
        <begin position="26"/>
        <end position="43"/>
    </location>
</feature>
<sequence length="65" mass="7659">GHPFPPVRGCRHPQAHGCRLPDRADRRRRVVPRGAHLRHHQRRVVAPLGLARRRRLHPRRAGEHR</sequence>